<dbReference type="EMBL" id="AP008208">
    <property type="protein sequence ID" value="BAH91681.1"/>
    <property type="molecule type" value="Genomic_DNA"/>
</dbReference>
<dbReference type="PANTHER" id="PTHR33170">
    <property type="entry name" value="DUF4283 DOMAIN-CONTAINING PROTEIN-RELATED"/>
    <property type="match status" value="1"/>
</dbReference>
<gene>
    <name evidence="2" type="ordered locus">Os02g0465028</name>
</gene>
<organism evidence="2 3">
    <name type="scientific">Oryza sativa subsp. japonica</name>
    <name type="common">Rice</name>
    <dbReference type="NCBI Taxonomy" id="39947"/>
    <lineage>
        <taxon>Eukaryota</taxon>
        <taxon>Viridiplantae</taxon>
        <taxon>Streptophyta</taxon>
        <taxon>Embryophyta</taxon>
        <taxon>Tracheophyta</taxon>
        <taxon>Spermatophyta</taxon>
        <taxon>Magnoliopsida</taxon>
        <taxon>Liliopsida</taxon>
        <taxon>Poales</taxon>
        <taxon>Poaceae</taxon>
        <taxon>BOP clade</taxon>
        <taxon>Oryzoideae</taxon>
        <taxon>Oryzeae</taxon>
        <taxon>Oryzinae</taxon>
        <taxon>Oryza</taxon>
        <taxon>Oryza sativa</taxon>
    </lineage>
</organism>
<accession>C7IYI4</accession>
<reference evidence="2 3" key="1">
    <citation type="journal article" date="2005" name="Nature">
        <title>The map-based sequence of the rice genome.</title>
        <authorList>
            <consortium name="International rice genome sequencing project (IRGSP)"/>
            <person name="Matsumoto T."/>
            <person name="Wu J."/>
            <person name="Kanamori H."/>
            <person name="Katayose Y."/>
            <person name="Fujisawa M."/>
            <person name="Namiki N."/>
            <person name="Mizuno H."/>
            <person name="Yamamoto K."/>
            <person name="Antonio B.A."/>
            <person name="Baba T."/>
            <person name="Sakata K."/>
            <person name="Nagamura Y."/>
            <person name="Aoki H."/>
            <person name="Arikawa K."/>
            <person name="Arita K."/>
            <person name="Bito T."/>
            <person name="Chiden Y."/>
            <person name="Fujitsuka N."/>
            <person name="Fukunaka R."/>
            <person name="Hamada M."/>
            <person name="Harada C."/>
            <person name="Hayashi A."/>
            <person name="Hijishita S."/>
            <person name="Honda M."/>
            <person name="Hosokawa S."/>
            <person name="Ichikawa Y."/>
            <person name="Idonuma A."/>
            <person name="Iijima M."/>
            <person name="Ikeda M."/>
            <person name="Ikeno M."/>
            <person name="Ito K."/>
            <person name="Ito S."/>
            <person name="Ito T."/>
            <person name="Ito Y."/>
            <person name="Ito Y."/>
            <person name="Iwabuchi A."/>
            <person name="Kamiya K."/>
            <person name="Karasawa W."/>
            <person name="Kurita K."/>
            <person name="Katagiri S."/>
            <person name="Kikuta A."/>
            <person name="Kobayashi H."/>
            <person name="Kobayashi N."/>
            <person name="Machita K."/>
            <person name="Maehara T."/>
            <person name="Masukawa M."/>
            <person name="Mizubayashi T."/>
            <person name="Mukai Y."/>
            <person name="Nagasaki H."/>
            <person name="Nagata Y."/>
            <person name="Naito S."/>
            <person name="Nakashima M."/>
            <person name="Nakama Y."/>
            <person name="Nakamichi Y."/>
            <person name="Nakamura M."/>
            <person name="Meguro A."/>
            <person name="Negishi M."/>
            <person name="Ohta I."/>
            <person name="Ohta T."/>
            <person name="Okamoto M."/>
            <person name="Ono N."/>
            <person name="Saji S."/>
            <person name="Sakaguchi M."/>
            <person name="Sakai K."/>
            <person name="Shibata M."/>
            <person name="Shimokawa T."/>
            <person name="Song J."/>
            <person name="Takazaki Y."/>
            <person name="Terasawa K."/>
            <person name="Tsugane M."/>
            <person name="Tsuji K."/>
            <person name="Ueda S."/>
            <person name="Waki K."/>
            <person name="Yamagata H."/>
            <person name="Yamamoto M."/>
            <person name="Yamamoto S."/>
            <person name="Yamane H."/>
            <person name="Yoshiki S."/>
            <person name="Yoshihara R."/>
            <person name="Yukawa K."/>
            <person name="Zhong H."/>
            <person name="Yano M."/>
            <person name="Yuan Q."/>
            <person name="Ouyang S."/>
            <person name="Liu J."/>
            <person name="Jones K.M."/>
            <person name="Gansberger K."/>
            <person name="Moffat K."/>
            <person name="Hill J."/>
            <person name="Bera J."/>
            <person name="Fadrosh D."/>
            <person name="Jin S."/>
            <person name="Johri S."/>
            <person name="Kim M."/>
            <person name="Overton L."/>
            <person name="Reardon M."/>
            <person name="Tsitrin T."/>
            <person name="Vuong H."/>
            <person name="Weaver B."/>
            <person name="Ciecko A."/>
            <person name="Tallon L."/>
            <person name="Jackson J."/>
            <person name="Pai G."/>
            <person name="Aken S.V."/>
            <person name="Utterback T."/>
            <person name="Reidmuller S."/>
            <person name="Feldblyum T."/>
            <person name="Hsiao J."/>
            <person name="Zismann V."/>
            <person name="Iobst S."/>
            <person name="de Vazeille A.R."/>
            <person name="Buell C.R."/>
            <person name="Ying K."/>
            <person name="Li Y."/>
            <person name="Lu T."/>
            <person name="Huang Y."/>
            <person name="Zhao Q."/>
            <person name="Feng Q."/>
            <person name="Zhang L."/>
            <person name="Zhu J."/>
            <person name="Weng Q."/>
            <person name="Mu J."/>
            <person name="Lu Y."/>
            <person name="Fan D."/>
            <person name="Liu Y."/>
            <person name="Guan J."/>
            <person name="Zhang Y."/>
            <person name="Yu S."/>
            <person name="Liu X."/>
            <person name="Zhang Y."/>
            <person name="Hong G."/>
            <person name="Han B."/>
            <person name="Choisne N."/>
            <person name="Demange N."/>
            <person name="Orjeda G."/>
            <person name="Samain S."/>
            <person name="Cattolico L."/>
            <person name="Pelletier E."/>
            <person name="Couloux A."/>
            <person name="Segurens B."/>
            <person name="Wincker P."/>
            <person name="D'Hont A."/>
            <person name="Scarpelli C."/>
            <person name="Weissenbach J."/>
            <person name="Salanoubat M."/>
            <person name="Quetier F."/>
            <person name="Yu Y."/>
            <person name="Kim H.R."/>
            <person name="Rambo T."/>
            <person name="Currie J."/>
            <person name="Collura K."/>
            <person name="Luo M."/>
            <person name="Yang T."/>
            <person name="Ammiraju J.S.S."/>
            <person name="Engler F."/>
            <person name="Soderlund C."/>
            <person name="Wing R.A."/>
            <person name="Palmer L.E."/>
            <person name="de la Bastide M."/>
            <person name="Spiegel L."/>
            <person name="Nascimento L."/>
            <person name="Zutavern T."/>
            <person name="O'Shaughnessy A."/>
            <person name="Dike S."/>
            <person name="Dedhia N."/>
            <person name="Preston R."/>
            <person name="Balija V."/>
            <person name="McCombie W.R."/>
            <person name="Chow T."/>
            <person name="Chen H."/>
            <person name="Chung M."/>
            <person name="Chen C."/>
            <person name="Shaw J."/>
            <person name="Wu H."/>
            <person name="Hsiao K."/>
            <person name="Chao Y."/>
            <person name="Chu M."/>
            <person name="Cheng C."/>
            <person name="Hour A."/>
            <person name="Lee P."/>
            <person name="Lin S."/>
            <person name="Lin Y."/>
            <person name="Liou J."/>
            <person name="Liu S."/>
            <person name="Hsing Y."/>
            <person name="Raghuvanshi S."/>
            <person name="Mohanty A."/>
            <person name="Bharti A.K."/>
            <person name="Gaur A."/>
            <person name="Gupta V."/>
            <person name="Kumar D."/>
            <person name="Ravi V."/>
            <person name="Vij S."/>
            <person name="Kapur A."/>
            <person name="Khurana P."/>
            <person name="Khurana P."/>
            <person name="Khurana J.P."/>
            <person name="Tyagi A.K."/>
            <person name="Gaikwad K."/>
            <person name="Singh A."/>
            <person name="Dalal V."/>
            <person name="Srivastava S."/>
            <person name="Dixit A."/>
            <person name="Pal A.K."/>
            <person name="Ghazi I.A."/>
            <person name="Yadav M."/>
            <person name="Pandit A."/>
            <person name="Bhargava A."/>
            <person name="Sureshbabu K."/>
            <person name="Batra K."/>
            <person name="Sharma T.R."/>
            <person name="Mohapatra T."/>
            <person name="Singh N.K."/>
            <person name="Messing J."/>
            <person name="Nelson A.B."/>
            <person name="Fuks G."/>
            <person name="Kavchok S."/>
            <person name="Keizer G."/>
            <person name="Linton E."/>
            <person name="Llaca V."/>
            <person name="Song R."/>
            <person name="Tanyolac B."/>
            <person name="Young S."/>
            <person name="Ho-Il K."/>
            <person name="Hahn J.H."/>
            <person name="Sangsakoo G."/>
            <person name="Vanavichit A."/>
            <person name="de Mattos Luiz.A.T."/>
            <person name="Zimmer P.D."/>
            <person name="Malone G."/>
            <person name="Dellagostin O."/>
            <person name="de Oliveira A.C."/>
            <person name="Bevan M."/>
            <person name="Bancroft I."/>
            <person name="Minx P."/>
            <person name="Cordum H."/>
            <person name="Wilson R."/>
            <person name="Cheng Z."/>
            <person name="Jin W."/>
            <person name="Jiang J."/>
            <person name="Leong S.A."/>
            <person name="Iwama H."/>
            <person name="Gojobori T."/>
            <person name="Itoh T."/>
            <person name="Niimura Y."/>
            <person name="Fujii Y."/>
            <person name="Habara T."/>
            <person name="Sakai H."/>
            <person name="Sato Y."/>
            <person name="Wilson G."/>
            <person name="Kumar K."/>
            <person name="McCouch S."/>
            <person name="Juretic N."/>
            <person name="Hoen D."/>
            <person name="Wright S."/>
            <person name="Bruskiewich R."/>
            <person name="Bureau T."/>
            <person name="Miyao A."/>
            <person name="Hirochika H."/>
            <person name="Nishikawa T."/>
            <person name="Kadowaki K."/>
            <person name="Sugiura M."/>
            <person name="Burr B."/>
            <person name="Sasaki T."/>
        </authorList>
    </citation>
    <scope>NUCLEOTIDE SEQUENCE [LARGE SCALE GENOMIC DNA]</scope>
    <source>
        <strain evidence="3">cv. Nipponbare</strain>
    </source>
</reference>
<evidence type="ECO:0000313" key="2">
    <source>
        <dbReference type="EMBL" id="BAH91681.1"/>
    </source>
</evidence>
<dbReference type="SUPFAM" id="SSF57756">
    <property type="entry name" value="Retrovirus zinc finger-like domains"/>
    <property type="match status" value="1"/>
</dbReference>
<dbReference type="KEGG" id="dosa:Os02g0465028"/>
<reference evidence="3" key="2">
    <citation type="journal article" date="2008" name="Nucleic Acids Res.">
        <title>The rice annotation project database (RAP-DB): 2008 update.</title>
        <authorList>
            <consortium name="The rice annotation project (RAP)"/>
        </authorList>
    </citation>
    <scope>GENOME REANNOTATION</scope>
    <source>
        <strain evidence="3">cv. Nipponbare</strain>
    </source>
</reference>
<evidence type="ECO:0000256" key="1">
    <source>
        <dbReference type="SAM" id="MobiDB-lite"/>
    </source>
</evidence>
<dbReference type="AlphaFoldDB" id="C7IYI4"/>
<dbReference type="GO" id="GO:0008270">
    <property type="term" value="F:zinc ion binding"/>
    <property type="evidence" value="ECO:0007669"/>
    <property type="project" value="InterPro"/>
</dbReference>
<feature type="compositionally biased region" description="Basic and acidic residues" evidence="1">
    <location>
        <begin position="136"/>
        <end position="151"/>
    </location>
</feature>
<name>C7IYI4_ORYSJ</name>
<proteinExistence type="predicted"/>
<dbReference type="PANTHER" id="PTHR33170:SF34">
    <property type="entry name" value="OS05G0102200 PROTEIN"/>
    <property type="match status" value="1"/>
</dbReference>
<sequence length="279" mass="31785">MVLFEVMRWKGGTPMVELGGTRAPLGSETKVFDLENREREREEWPRVGVGGGESRWKGTISGDTRRFAKVVREKHMANQGGGWRGRNLQRPDLRNPQWGDLVVVEGDGKGIRDFNGKIFRCNNSNKVRINNRHGSNKLEEKEQEQKKERGTPEQPKGIQAPAPNPNQNPPGMFQNQRLVCLRCKERGHLVRDYNVNVFCINCVKSTHRTEDCLYDKQPRPVAKLVGYGALGLGCILIQNVKTIPPKEHMNPMAMVKVIYGGDISETQLEEGFRHQFKWN</sequence>
<dbReference type="InterPro" id="IPR036875">
    <property type="entry name" value="Znf_CCHC_sf"/>
</dbReference>
<protein>
    <submittedName>
        <fullName evidence="2">Os02g0465028 protein</fullName>
    </submittedName>
</protein>
<dbReference type="GO" id="GO:0003676">
    <property type="term" value="F:nucleic acid binding"/>
    <property type="evidence" value="ECO:0007669"/>
    <property type="project" value="InterPro"/>
</dbReference>
<feature type="region of interest" description="Disordered" evidence="1">
    <location>
        <begin position="126"/>
        <end position="171"/>
    </location>
</feature>
<dbReference type="Proteomes" id="UP000000763">
    <property type="component" value="Chromosome 2"/>
</dbReference>
<evidence type="ECO:0000313" key="3">
    <source>
        <dbReference type="Proteomes" id="UP000000763"/>
    </source>
</evidence>